<comment type="caution">
    <text evidence="2">The sequence shown here is derived from an EMBL/GenBank/DDBJ whole genome shotgun (WGS) entry which is preliminary data.</text>
</comment>
<evidence type="ECO:0000313" key="3">
    <source>
        <dbReference type="Proteomes" id="UP000320176"/>
    </source>
</evidence>
<accession>A0A5C6AV94</accession>
<name>A0A5C6AV94_9BACT</name>
<reference evidence="2 3" key="1">
    <citation type="submission" date="2019-02" db="EMBL/GenBank/DDBJ databases">
        <title>Deep-cultivation of Planctomycetes and their phenomic and genomic characterization uncovers novel biology.</title>
        <authorList>
            <person name="Wiegand S."/>
            <person name="Jogler M."/>
            <person name="Boedeker C."/>
            <person name="Pinto D."/>
            <person name="Vollmers J."/>
            <person name="Rivas-Marin E."/>
            <person name="Kohn T."/>
            <person name="Peeters S.H."/>
            <person name="Heuer A."/>
            <person name="Rast P."/>
            <person name="Oberbeckmann S."/>
            <person name="Bunk B."/>
            <person name="Jeske O."/>
            <person name="Meyerdierks A."/>
            <person name="Storesund J.E."/>
            <person name="Kallscheuer N."/>
            <person name="Luecker S."/>
            <person name="Lage O.M."/>
            <person name="Pohl T."/>
            <person name="Merkel B.J."/>
            <person name="Hornburger P."/>
            <person name="Mueller R.-W."/>
            <person name="Bruemmer F."/>
            <person name="Labrenz M."/>
            <person name="Spormann A.M."/>
            <person name="Op Den Camp H."/>
            <person name="Overmann J."/>
            <person name="Amann R."/>
            <person name="Jetten M.S.M."/>
            <person name="Mascher T."/>
            <person name="Medema M.H."/>
            <person name="Devos D.P."/>
            <person name="Kaster A.-K."/>
            <person name="Ovreas L."/>
            <person name="Rohde M."/>
            <person name="Galperin M.Y."/>
            <person name="Jogler C."/>
        </authorList>
    </citation>
    <scope>NUCLEOTIDE SEQUENCE [LARGE SCALE GENOMIC DNA]</scope>
    <source>
        <strain evidence="2 3">Pla52n</strain>
    </source>
</reference>
<keyword evidence="3" id="KW-1185">Reference proteome</keyword>
<sequence>MTVLSGNMLCLFLYGKHMRVAALSFFWCVMLCSVSSAVEPTGSLDILLLSSIANEPNNATTLESLMIQCDESGIVAWKLQCSSRFSGELNLSRDQFRQYLNRLVMELSSIKEPRKHLETRFLFTIIRDGEEPVFFSVGDSFIVDNEIPPSSTAAKPIFADVLQSVGMKGFYIHKYLMSAFPFSHNATGWTYGQTRNAEEREMGKEVDEKKGENRNKGKKPQ</sequence>
<evidence type="ECO:0000256" key="1">
    <source>
        <dbReference type="SAM" id="MobiDB-lite"/>
    </source>
</evidence>
<protein>
    <submittedName>
        <fullName evidence="2">Uncharacterized protein</fullName>
    </submittedName>
</protein>
<gene>
    <name evidence="2" type="ORF">Pla52n_40510</name>
</gene>
<feature type="region of interest" description="Disordered" evidence="1">
    <location>
        <begin position="196"/>
        <end position="221"/>
    </location>
</feature>
<dbReference type="AlphaFoldDB" id="A0A5C6AV94"/>
<dbReference type="EMBL" id="SJPN01000004">
    <property type="protein sequence ID" value="TWU02962.1"/>
    <property type="molecule type" value="Genomic_DNA"/>
</dbReference>
<feature type="compositionally biased region" description="Basic and acidic residues" evidence="1">
    <location>
        <begin position="196"/>
        <end position="215"/>
    </location>
</feature>
<organism evidence="2 3">
    <name type="scientific">Stieleria varia</name>
    <dbReference type="NCBI Taxonomy" id="2528005"/>
    <lineage>
        <taxon>Bacteria</taxon>
        <taxon>Pseudomonadati</taxon>
        <taxon>Planctomycetota</taxon>
        <taxon>Planctomycetia</taxon>
        <taxon>Pirellulales</taxon>
        <taxon>Pirellulaceae</taxon>
        <taxon>Stieleria</taxon>
    </lineage>
</organism>
<dbReference type="Proteomes" id="UP000320176">
    <property type="component" value="Unassembled WGS sequence"/>
</dbReference>
<proteinExistence type="predicted"/>
<evidence type="ECO:0000313" key="2">
    <source>
        <dbReference type="EMBL" id="TWU02962.1"/>
    </source>
</evidence>